<dbReference type="EMBL" id="RAVZ01000717">
    <property type="protein sequence ID" value="RKG65598.1"/>
    <property type="molecule type" value="Genomic_DNA"/>
</dbReference>
<organism evidence="2 3">
    <name type="scientific">Corallococcus terminator</name>
    <dbReference type="NCBI Taxonomy" id="2316733"/>
    <lineage>
        <taxon>Bacteria</taxon>
        <taxon>Pseudomonadati</taxon>
        <taxon>Myxococcota</taxon>
        <taxon>Myxococcia</taxon>
        <taxon>Myxococcales</taxon>
        <taxon>Cystobacterineae</taxon>
        <taxon>Myxococcaceae</taxon>
        <taxon>Corallococcus</taxon>
    </lineage>
</organism>
<gene>
    <name evidence="2" type="ORF">D7V88_41765</name>
</gene>
<evidence type="ECO:0000256" key="1">
    <source>
        <dbReference type="SAM" id="MobiDB-lite"/>
    </source>
</evidence>
<proteinExistence type="predicted"/>
<accession>A0A3A8H486</accession>
<feature type="region of interest" description="Disordered" evidence="1">
    <location>
        <begin position="115"/>
        <end position="167"/>
    </location>
</feature>
<dbReference type="AlphaFoldDB" id="A0A3A8H486"/>
<comment type="caution">
    <text evidence="2">The sequence shown here is derived from an EMBL/GenBank/DDBJ whole genome shotgun (WGS) entry which is preliminary data.</text>
</comment>
<name>A0A3A8H486_9BACT</name>
<evidence type="ECO:0008006" key="4">
    <source>
        <dbReference type="Google" id="ProtNLM"/>
    </source>
</evidence>
<reference evidence="3" key="1">
    <citation type="submission" date="2018-09" db="EMBL/GenBank/DDBJ databases">
        <authorList>
            <person name="Livingstone P.G."/>
            <person name="Whitworth D.E."/>
        </authorList>
    </citation>
    <scope>NUCLEOTIDE SEQUENCE [LARGE SCALE GENOMIC DNA]</scope>
    <source>
        <strain evidence="3">CA054A</strain>
    </source>
</reference>
<dbReference type="Proteomes" id="UP000268094">
    <property type="component" value="Unassembled WGS sequence"/>
</dbReference>
<evidence type="ECO:0000313" key="2">
    <source>
        <dbReference type="EMBL" id="RKG65598.1"/>
    </source>
</evidence>
<sequence>MEEEASPMLREKVLAATVTVMEVPQPPIVEDAIRHAMAFRVKDVERATSGLSKPLRTLLHKLLRREKGERFSTAAELEAELRAQLASRGPYSAADAVKEVQQALLEGGEALEELDLLEEDEGGISPAFPPLGPDDIRTEPRPLPNADETPTEPGLGALRVAKDDPGD</sequence>
<evidence type="ECO:0000313" key="3">
    <source>
        <dbReference type="Proteomes" id="UP000268094"/>
    </source>
</evidence>
<protein>
    <recommendedName>
        <fullName evidence="4">Serine/threonine protein kinase</fullName>
    </recommendedName>
</protein>
<keyword evidence="3" id="KW-1185">Reference proteome</keyword>